<dbReference type="EMBL" id="JADQDP010000002">
    <property type="protein sequence ID" value="MBF9141919.1"/>
    <property type="molecule type" value="Genomic_DNA"/>
</dbReference>
<dbReference type="Proteomes" id="UP000645610">
    <property type="component" value="Unassembled WGS sequence"/>
</dbReference>
<keyword evidence="2" id="KW-0121">Carboxypeptidase</keyword>
<evidence type="ECO:0000313" key="2">
    <source>
        <dbReference type="EMBL" id="MBF9141919.1"/>
    </source>
</evidence>
<dbReference type="InterPro" id="IPR013784">
    <property type="entry name" value="Carb-bd-like_fold"/>
</dbReference>
<comment type="caution">
    <text evidence="2">The sequence shown here is derived from an EMBL/GenBank/DDBJ whole genome shotgun (WGS) entry which is preliminary data.</text>
</comment>
<keyword evidence="2" id="KW-0645">Protease</keyword>
<dbReference type="RefSeq" id="WP_196286253.1">
    <property type="nucleotide sequence ID" value="NZ_JADQDP010000002.1"/>
</dbReference>
<organism evidence="2 3">
    <name type="scientific">Hymenobacter properus</name>
    <dbReference type="NCBI Taxonomy" id="2791026"/>
    <lineage>
        <taxon>Bacteria</taxon>
        <taxon>Pseudomonadati</taxon>
        <taxon>Bacteroidota</taxon>
        <taxon>Cytophagia</taxon>
        <taxon>Cytophagales</taxon>
        <taxon>Hymenobacteraceae</taxon>
        <taxon>Hymenobacter</taxon>
    </lineage>
</organism>
<dbReference type="Gene3D" id="2.60.40.1120">
    <property type="entry name" value="Carboxypeptidase-like, regulatory domain"/>
    <property type="match status" value="1"/>
</dbReference>
<reference evidence="2 3" key="1">
    <citation type="submission" date="2020-11" db="EMBL/GenBank/DDBJ databases">
        <authorList>
            <person name="Kim M.K."/>
        </authorList>
    </citation>
    <scope>NUCLEOTIDE SEQUENCE [LARGE SCALE GENOMIC DNA]</scope>
    <source>
        <strain evidence="2 3">BT439</strain>
    </source>
</reference>
<name>A0A931BEG4_9BACT</name>
<evidence type="ECO:0000313" key="3">
    <source>
        <dbReference type="Proteomes" id="UP000645610"/>
    </source>
</evidence>
<dbReference type="GO" id="GO:0004180">
    <property type="term" value="F:carboxypeptidase activity"/>
    <property type="evidence" value="ECO:0007669"/>
    <property type="project" value="UniProtKB-KW"/>
</dbReference>
<dbReference type="SUPFAM" id="SSF49452">
    <property type="entry name" value="Starch-binding domain-like"/>
    <property type="match status" value="1"/>
</dbReference>
<keyword evidence="1" id="KW-0732">Signal</keyword>
<proteinExistence type="predicted"/>
<protein>
    <submittedName>
        <fullName evidence="2">Carboxypeptidase regulatory-like domain-containing protein</fullName>
    </submittedName>
</protein>
<keyword evidence="2" id="KW-0378">Hydrolase</keyword>
<keyword evidence="3" id="KW-1185">Reference proteome</keyword>
<dbReference type="GO" id="GO:0030246">
    <property type="term" value="F:carbohydrate binding"/>
    <property type="evidence" value="ECO:0007669"/>
    <property type="project" value="InterPro"/>
</dbReference>
<sequence length="288" mass="30505">MFNFPSFRTLTVLLAGSSLSLAACTHTGDPAPSPSGGNTGGSGSQAAYTVAGVVLDTKGQPVAGALVRAENDVTHSQAEVHTDATGHYTMPKLEFGGWKIYAWKETTYKGQAYTLRMGMPNAADYDAFSTTAQGTVRNFRWQLSGRIPDRPISSMSPGAGYFGGAFRFGTLDSNFNSLPAGTEVTVTLTPVAGATLFDGSAPQVIQKSFTVVNASPAQYNYWLTDIPQCEYRITAQSNFNGITKALTLSADLAAPYQTALPGNYFKSSGSGSYESGLGEPQIPVIYLR</sequence>
<feature type="chain" id="PRO_5038033059" evidence="1">
    <location>
        <begin position="23"/>
        <end position="288"/>
    </location>
</feature>
<gene>
    <name evidence="2" type="ORF">I2I01_09760</name>
</gene>
<evidence type="ECO:0000256" key="1">
    <source>
        <dbReference type="SAM" id="SignalP"/>
    </source>
</evidence>
<dbReference type="AlphaFoldDB" id="A0A931BEG4"/>
<dbReference type="Pfam" id="PF13620">
    <property type="entry name" value="CarboxypepD_reg"/>
    <property type="match status" value="1"/>
</dbReference>
<feature type="signal peptide" evidence="1">
    <location>
        <begin position="1"/>
        <end position="22"/>
    </location>
</feature>
<accession>A0A931BEG4</accession>